<evidence type="ECO:0000256" key="1">
    <source>
        <dbReference type="SAM" id="Phobius"/>
    </source>
</evidence>
<dbReference type="AlphaFoldDB" id="A0A9E7GBR8"/>
<reference evidence="2" key="1">
    <citation type="submission" date="2022-05" db="EMBL/GenBank/DDBJ databases">
        <title>The Musa troglodytarum L. genome provides insights into the mechanism of non-climacteric behaviour and enrichment of carotenoids.</title>
        <authorList>
            <person name="Wang J."/>
        </authorList>
    </citation>
    <scope>NUCLEOTIDE SEQUENCE</scope>
    <source>
        <tissue evidence="2">Leaf</tissue>
    </source>
</reference>
<name>A0A9E7GBR8_9LILI</name>
<evidence type="ECO:0000313" key="2">
    <source>
        <dbReference type="EMBL" id="URE12676.1"/>
    </source>
</evidence>
<accession>A0A9E7GBR8</accession>
<protein>
    <submittedName>
        <fullName evidence="2">Uncharacterized protein</fullName>
    </submittedName>
</protein>
<evidence type="ECO:0000313" key="3">
    <source>
        <dbReference type="Proteomes" id="UP001055439"/>
    </source>
</evidence>
<keyword evidence="3" id="KW-1185">Reference proteome</keyword>
<organism evidence="2 3">
    <name type="scientific">Musa troglodytarum</name>
    <name type="common">fe'i banana</name>
    <dbReference type="NCBI Taxonomy" id="320322"/>
    <lineage>
        <taxon>Eukaryota</taxon>
        <taxon>Viridiplantae</taxon>
        <taxon>Streptophyta</taxon>
        <taxon>Embryophyta</taxon>
        <taxon>Tracheophyta</taxon>
        <taxon>Spermatophyta</taxon>
        <taxon>Magnoliopsida</taxon>
        <taxon>Liliopsida</taxon>
        <taxon>Zingiberales</taxon>
        <taxon>Musaceae</taxon>
        <taxon>Musa</taxon>
    </lineage>
</organism>
<sequence>MDSPEATIYSIYASASEFSPPIKGIALTTTLLGSYDSPSLGAASSSSTCSSASCCDEFSYPCLASSMGTTTGYPDLSFFLFLRSFAAVLTVIVPSTLQLFAPSFANRVRPNT</sequence>
<feature type="transmembrane region" description="Helical" evidence="1">
    <location>
        <begin position="76"/>
        <end position="100"/>
    </location>
</feature>
<gene>
    <name evidence="2" type="ORF">MUK42_15865</name>
</gene>
<dbReference type="Proteomes" id="UP001055439">
    <property type="component" value="Chromosome 6"/>
</dbReference>
<proteinExistence type="predicted"/>
<dbReference type="EMBL" id="CP097508">
    <property type="protein sequence ID" value="URE12676.1"/>
    <property type="molecule type" value="Genomic_DNA"/>
</dbReference>
<keyword evidence="1" id="KW-0472">Membrane</keyword>
<keyword evidence="1" id="KW-1133">Transmembrane helix</keyword>
<keyword evidence="1" id="KW-0812">Transmembrane</keyword>